<feature type="domain" description="PLD phosphodiesterase" evidence="1">
    <location>
        <begin position="125"/>
        <end position="155"/>
    </location>
</feature>
<keyword evidence="2" id="KW-0255">Endonuclease</keyword>
<dbReference type="PROSITE" id="PS50035">
    <property type="entry name" value="PLD"/>
    <property type="match status" value="1"/>
</dbReference>
<keyword evidence="3" id="KW-1185">Reference proteome</keyword>
<comment type="caution">
    <text evidence="2">The sequence shown here is derived from an EMBL/GenBank/DDBJ whole genome shotgun (WGS) entry which is preliminary data.</text>
</comment>
<dbReference type="CDD" id="cd09117">
    <property type="entry name" value="PLDc_Bfil_DEXD_like"/>
    <property type="match status" value="1"/>
</dbReference>
<gene>
    <name evidence="2" type="ORF">EEX84_12155</name>
</gene>
<dbReference type="EMBL" id="RIAX01000009">
    <property type="protein sequence ID" value="RNF38865.1"/>
    <property type="molecule type" value="Genomic_DNA"/>
</dbReference>
<dbReference type="InterPro" id="IPR019065">
    <property type="entry name" value="RE_NgoFVII_N"/>
</dbReference>
<evidence type="ECO:0000313" key="3">
    <source>
        <dbReference type="Proteomes" id="UP000275473"/>
    </source>
</evidence>
<dbReference type="GO" id="GO:0004519">
    <property type="term" value="F:endonuclease activity"/>
    <property type="evidence" value="ECO:0007669"/>
    <property type="project" value="UniProtKB-KW"/>
</dbReference>
<dbReference type="GO" id="GO:0006793">
    <property type="term" value="P:phosphorus metabolic process"/>
    <property type="evidence" value="ECO:0007669"/>
    <property type="project" value="UniProtKB-ARBA"/>
</dbReference>
<proteinExistence type="predicted"/>
<evidence type="ECO:0000259" key="1">
    <source>
        <dbReference type="PROSITE" id="PS50035"/>
    </source>
</evidence>
<dbReference type="InterPro" id="IPR001736">
    <property type="entry name" value="PLipase_D/transphosphatidylase"/>
</dbReference>
<protein>
    <submittedName>
        <fullName evidence="2">NgoFVII family restriction endonuclease</fullName>
    </submittedName>
</protein>
<dbReference type="RefSeq" id="WP_123165921.1">
    <property type="nucleotide sequence ID" value="NZ_RIAX01000009.1"/>
</dbReference>
<organism evidence="2 3">
    <name type="scientific">Planococcus salinus</name>
    <dbReference type="NCBI Taxonomy" id="1848460"/>
    <lineage>
        <taxon>Bacteria</taxon>
        <taxon>Bacillati</taxon>
        <taxon>Bacillota</taxon>
        <taxon>Bacilli</taxon>
        <taxon>Bacillales</taxon>
        <taxon>Caryophanaceae</taxon>
        <taxon>Planococcus</taxon>
    </lineage>
</organism>
<dbReference type="Proteomes" id="UP000275473">
    <property type="component" value="Unassembled WGS sequence"/>
</dbReference>
<evidence type="ECO:0000313" key="2">
    <source>
        <dbReference type="EMBL" id="RNF38865.1"/>
    </source>
</evidence>
<accession>A0A3M8P5D7</accession>
<dbReference type="Gene3D" id="3.30.870.10">
    <property type="entry name" value="Endonuclease Chain A"/>
    <property type="match status" value="1"/>
</dbReference>
<dbReference type="SUPFAM" id="SSF56024">
    <property type="entry name" value="Phospholipase D/nuclease"/>
    <property type="match status" value="1"/>
</dbReference>
<dbReference type="Pfam" id="PF09565">
    <property type="entry name" value="RE_NgoFVII"/>
    <property type="match status" value="1"/>
</dbReference>
<keyword evidence="2" id="KW-0378">Hydrolase</keyword>
<keyword evidence="2" id="KW-0540">Nuclease</keyword>
<name>A0A3M8P5D7_9BACL</name>
<dbReference type="AlphaFoldDB" id="A0A3M8P5D7"/>
<dbReference type="OrthoDB" id="2442802at2"/>
<sequence>MSDQNQLNLFEEEKVKSEKTTYLQVILNGEVRTMSLEELFDAENYTELKAVSFVASHHFFFKTTKRFQSVQLILGIEDGHVAGNFTEGLQGLLDIEKRISYFQSLPKDVQREIQNNRFQIRYSKKGTPIHSKIYLLSGTHSNRVIIGSANFTEAALGNQKQYEELLVFDNHNLFGIYQKRFEYIYQETVDFIPEKVKSKIMLEPVNIADPEVLMDILFDEAEKKRIMVELTEAQVEEFHQAADKVEKQKEEVTQFNQVIEVITKVSRKSGKRELLPIKTLRTKAVTIKSKISKMNKKSAEADHRQQLIYHTASESLYAPAPYTEGEEESPLIQFTQKIKNVESLKQQLELINKFIDSYHLFTVQNDPKVQSRIAEAILYAFVSAHIWRMRDHYANEEGRENVRRHVPPFLIIAGRSMSGKTSALEFISMLLGNTNPYMSYEQVSARNMLNDFFHSSNVSPLLIDEIDAKFFRSTAADKGERLIKDITNNLTGPHPVLMGTTNASGFDANAQSSSRIYYLQINNTFQNQKLIESSTYLSNLMNETNPTLYKDFTYRMGEKIKHGEEFYSTEDFLSGAREIFKEYYKECDMPLPVWFPKSKFNDYQERGQRLWRELYKSHSDSFDFRKENTVLVHIDNFSSQNRRDRDTLVNYLPPECINEDSSVLLLNQKLFKEYIEYDKYFKKSIFRRIFK</sequence>
<reference evidence="2 3" key="1">
    <citation type="journal article" date="2018" name="Int. J. Syst. Evol. Microbiol.">
        <title>Planococcus salinus sp. nov., a moderately halophilic bacterium isolated from a saline-alkali soil.</title>
        <authorList>
            <person name="Gan L."/>
        </authorList>
    </citation>
    <scope>NUCLEOTIDE SEQUENCE [LARGE SCALE GENOMIC DNA]</scope>
    <source>
        <strain evidence="2 3">LCB217</strain>
    </source>
</reference>